<reference evidence="1 2" key="1">
    <citation type="submission" date="2020-04" db="EMBL/GenBank/DDBJ databases">
        <authorList>
            <person name="Laetsch R D."/>
            <person name="Stevens L."/>
            <person name="Kumar S."/>
            <person name="Blaxter L. M."/>
        </authorList>
    </citation>
    <scope>NUCLEOTIDE SEQUENCE [LARGE SCALE GENOMIC DNA]</scope>
</reference>
<evidence type="ECO:0000313" key="2">
    <source>
        <dbReference type="Proteomes" id="UP000494206"/>
    </source>
</evidence>
<keyword evidence="2" id="KW-1185">Reference proteome</keyword>
<proteinExistence type="predicted"/>
<comment type="caution">
    <text evidence="1">The sequence shown here is derived from an EMBL/GenBank/DDBJ whole genome shotgun (WGS) entry which is preliminary data.</text>
</comment>
<gene>
    <name evidence="1" type="ORF">CBOVIS_LOCUS11947</name>
</gene>
<dbReference type="AlphaFoldDB" id="A0A8S1FEH2"/>
<name>A0A8S1FEH2_9PELO</name>
<organism evidence="1 2">
    <name type="scientific">Caenorhabditis bovis</name>
    <dbReference type="NCBI Taxonomy" id="2654633"/>
    <lineage>
        <taxon>Eukaryota</taxon>
        <taxon>Metazoa</taxon>
        <taxon>Ecdysozoa</taxon>
        <taxon>Nematoda</taxon>
        <taxon>Chromadorea</taxon>
        <taxon>Rhabditida</taxon>
        <taxon>Rhabditina</taxon>
        <taxon>Rhabditomorpha</taxon>
        <taxon>Rhabditoidea</taxon>
        <taxon>Rhabditidae</taxon>
        <taxon>Peloderinae</taxon>
        <taxon>Caenorhabditis</taxon>
    </lineage>
</organism>
<protein>
    <submittedName>
        <fullName evidence="1">Uncharacterized protein</fullName>
    </submittedName>
</protein>
<evidence type="ECO:0000313" key="1">
    <source>
        <dbReference type="EMBL" id="CAB3410418.1"/>
    </source>
</evidence>
<dbReference type="Gene3D" id="2.60.120.650">
    <property type="entry name" value="Cupin"/>
    <property type="match status" value="1"/>
</dbReference>
<accession>A0A8S1FEH2</accession>
<sequence>MSSNRVYHTNTEVWIKCRKVCRVCEGPLLAPLENKRNIYAVRCDGCQNLVHHECSLILAQEVKLYKTIHCRDCQQTKGPSVRHIRQLKRRAENSGIMKDPSAKKAKTHTKSSVEMDSEWEATDSNYTSTGFPITVFNNILKNSPSTSSSFYYIERQDINENMMDLY</sequence>
<dbReference type="Proteomes" id="UP000494206">
    <property type="component" value="Unassembled WGS sequence"/>
</dbReference>
<dbReference type="EMBL" id="CADEPM010000010">
    <property type="protein sequence ID" value="CAB3410418.1"/>
    <property type="molecule type" value="Genomic_DNA"/>
</dbReference>